<evidence type="ECO:0000256" key="2">
    <source>
        <dbReference type="ARBA" id="ARBA00022450"/>
    </source>
</evidence>
<dbReference type="GO" id="GO:0005737">
    <property type="term" value="C:cytoplasm"/>
    <property type="evidence" value="ECO:0007669"/>
    <property type="project" value="TreeGrafter"/>
</dbReference>
<dbReference type="CDD" id="cd12117">
    <property type="entry name" value="A_NRPS_Srf_like"/>
    <property type="match status" value="1"/>
</dbReference>
<dbReference type="NCBIfam" id="TIGR01733">
    <property type="entry name" value="AA-adenyl-dom"/>
    <property type="match status" value="1"/>
</dbReference>
<dbReference type="SUPFAM" id="SSF56801">
    <property type="entry name" value="Acetyl-CoA synthetase-like"/>
    <property type="match status" value="1"/>
</dbReference>
<dbReference type="InterPro" id="IPR020845">
    <property type="entry name" value="AMP-binding_CS"/>
</dbReference>
<dbReference type="FunFam" id="1.10.1200.10:FF:000005">
    <property type="entry name" value="Nonribosomal peptide synthetase 1"/>
    <property type="match status" value="1"/>
</dbReference>
<keyword evidence="6" id="KW-1185">Reference proteome</keyword>
<dbReference type="InterPro" id="IPR045851">
    <property type="entry name" value="AMP-bd_C_sf"/>
</dbReference>
<dbReference type="GO" id="GO:0044550">
    <property type="term" value="P:secondary metabolite biosynthetic process"/>
    <property type="evidence" value="ECO:0007669"/>
    <property type="project" value="TreeGrafter"/>
</dbReference>
<evidence type="ECO:0000313" key="6">
    <source>
        <dbReference type="Proteomes" id="UP000619486"/>
    </source>
</evidence>
<dbReference type="PROSITE" id="PS50075">
    <property type="entry name" value="CARRIER"/>
    <property type="match status" value="1"/>
</dbReference>
<accession>A0A918GXK9</accession>
<comment type="caution">
    <text evidence="5">The sequence shown here is derived from an EMBL/GenBank/DDBJ whole genome shotgun (WGS) entry which is preliminary data.</text>
</comment>
<dbReference type="Gene3D" id="2.30.38.10">
    <property type="entry name" value="Luciferase, Domain 3"/>
    <property type="match status" value="1"/>
</dbReference>
<keyword evidence="3" id="KW-0597">Phosphoprotein</keyword>
<dbReference type="Pfam" id="PF00550">
    <property type="entry name" value="PP-binding"/>
    <property type="match status" value="1"/>
</dbReference>
<name>A0A918GXK9_9ACTN</name>
<dbReference type="Pfam" id="PF00501">
    <property type="entry name" value="AMP-binding"/>
    <property type="match status" value="1"/>
</dbReference>
<gene>
    <name evidence="5" type="ORF">GCM10014713_10960</name>
</gene>
<dbReference type="PROSITE" id="PS00455">
    <property type="entry name" value="AMP_BINDING"/>
    <property type="match status" value="1"/>
</dbReference>
<comment type="cofactor">
    <cofactor evidence="1">
        <name>pantetheine 4'-phosphate</name>
        <dbReference type="ChEBI" id="CHEBI:47942"/>
    </cofactor>
</comment>
<dbReference type="Proteomes" id="UP000619486">
    <property type="component" value="Unassembled WGS sequence"/>
</dbReference>
<organism evidence="5 6">
    <name type="scientific">Streptomyces purpureus</name>
    <dbReference type="NCBI Taxonomy" id="1951"/>
    <lineage>
        <taxon>Bacteria</taxon>
        <taxon>Bacillati</taxon>
        <taxon>Actinomycetota</taxon>
        <taxon>Actinomycetes</taxon>
        <taxon>Kitasatosporales</taxon>
        <taxon>Streptomycetaceae</taxon>
        <taxon>Streptomyces</taxon>
    </lineage>
</organism>
<dbReference type="AlphaFoldDB" id="A0A918GXK9"/>
<dbReference type="GO" id="GO:0017000">
    <property type="term" value="P:antibiotic biosynthetic process"/>
    <property type="evidence" value="ECO:0007669"/>
    <property type="project" value="UniProtKB-ARBA"/>
</dbReference>
<keyword evidence="2" id="KW-0596">Phosphopantetheine</keyword>
<evidence type="ECO:0000256" key="3">
    <source>
        <dbReference type="ARBA" id="ARBA00022553"/>
    </source>
</evidence>
<dbReference type="GO" id="GO:0043041">
    <property type="term" value="P:amino acid activation for nonribosomal peptide biosynthetic process"/>
    <property type="evidence" value="ECO:0007669"/>
    <property type="project" value="TreeGrafter"/>
</dbReference>
<dbReference type="PANTHER" id="PTHR45527">
    <property type="entry name" value="NONRIBOSOMAL PEPTIDE SYNTHETASE"/>
    <property type="match status" value="1"/>
</dbReference>
<sequence length="585" mass="62291">MLYERVVRQALRNPSAPAVTFDGETLTYDQLVRRADRLSDALTTAGVRRGDVVGVLMRRSTGMISALLAILRAGAAYVGIDPDDPPQRRNDLLMNAGVEFVVADDELRGCVPSRLTTLSPSAVSRSSGAPASTTADDLAYVSFTSGSTGRPKGVMVPHRAVLRLVTDMNWMTVRQDDVFLQAAPLAFDASTFEIWAPLTHGCHLVVAPSGRMTLDGVAEAVREHGVTVMWLTAGLFHEMVAHDIGGFAGVRHLVAGGDVIQPGPVARLLAAHPNITFTNGYGPTENTTFTTTWTTSAAAGDGLDTIPIGTPVNGTRTAVLDSELQPVEAGACGELYVSGAGLALGYLGQPGATADRFVPDPFTSEPGARMYSTGDIVRLRPDGACEFVGRVDDQVKILGHRVEPGSVETALHRLPGVSRTAVVVRTAADGTKRLVAYVVPEDAPPPHWGEQLREQLRAILPAPMIPWAVLVRDNLPLTSNGKIDRGALPVPDLMARNVPNDFVAPRTDVEHRLAELWEGVLGVEPIGADDDFFDLGGHSLNATELLGAVRAEFGVTIPARVLYLQPTLGELGEQLETAMRSGAPR</sequence>
<dbReference type="InterPro" id="IPR036736">
    <property type="entry name" value="ACP-like_sf"/>
</dbReference>
<dbReference type="InterPro" id="IPR000873">
    <property type="entry name" value="AMP-dep_synth/lig_dom"/>
</dbReference>
<reference evidence="5" key="1">
    <citation type="journal article" date="2014" name="Int. J. Syst. Evol. Microbiol.">
        <title>Complete genome sequence of Corynebacterium casei LMG S-19264T (=DSM 44701T), isolated from a smear-ripened cheese.</title>
        <authorList>
            <consortium name="US DOE Joint Genome Institute (JGI-PGF)"/>
            <person name="Walter F."/>
            <person name="Albersmeier A."/>
            <person name="Kalinowski J."/>
            <person name="Ruckert C."/>
        </authorList>
    </citation>
    <scope>NUCLEOTIDE SEQUENCE</scope>
    <source>
        <strain evidence="5">JCM 3172</strain>
    </source>
</reference>
<feature type="domain" description="Carrier" evidence="4">
    <location>
        <begin position="504"/>
        <end position="579"/>
    </location>
</feature>
<dbReference type="InterPro" id="IPR006162">
    <property type="entry name" value="Ppantetheine_attach_site"/>
</dbReference>
<dbReference type="InterPro" id="IPR009081">
    <property type="entry name" value="PP-bd_ACP"/>
</dbReference>
<proteinExistence type="predicted"/>
<dbReference type="InterPro" id="IPR010071">
    <property type="entry name" value="AA_adenyl_dom"/>
</dbReference>
<dbReference type="Pfam" id="PF13193">
    <property type="entry name" value="AMP-binding_C"/>
    <property type="match status" value="1"/>
</dbReference>
<protein>
    <recommendedName>
        <fullName evidence="4">Carrier domain-containing protein</fullName>
    </recommendedName>
</protein>
<dbReference type="EMBL" id="BMQQ01000002">
    <property type="protein sequence ID" value="GGT19733.1"/>
    <property type="molecule type" value="Genomic_DNA"/>
</dbReference>
<dbReference type="InterPro" id="IPR020806">
    <property type="entry name" value="PKS_PP-bd"/>
</dbReference>
<dbReference type="Gene3D" id="3.40.50.980">
    <property type="match status" value="2"/>
</dbReference>
<evidence type="ECO:0000259" key="4">
    <source>
        <dbReference type="PROSITE" id="PS50075"/>
    </source>
</evidence>
<dbReference type="PROSITE" id="PS00012">
    <property type="entry name" value="PHOSPHOPANTETHEINE"/>
    <property type="match status" value="1"/>
</dbReference>
<dbReference type="PANTHER" id="PTHR45527:SF1">
    <property type="entry name" value="FATTY ACID SYNTHASE"/>
    <property type="match status" value="1"/>
</dbReference>
<evidence type="ECO:0000313" key="5">
    <source>
        <dbReference type="EMBL" id="GGT19733.1"/>
    </source>
</evidence>
<dbReference type="SMART" id="SM00823">
    <property type="entry name" value="PKS_PP"/>
    <property type="match status" value="1"/>
</dbReference>
<dbReference type="GO" id="GO:0031177">
    <property type="term" value="F:phosphopantetheine binding"/>
    <property type="evidence" value="ECO:0007669"/>
    <property type="project" value="InterPro"/>
</dbReference>
<dbReference type="Gene3D" id="3.30.300.30">
    <property type="match status" value="1"/>
</dbReference>
<reference evidence="5" key="2">
    <citation type="submission" date="2020-09" db="EMBL/GenBank/DDBJ databases">
        <authorList>
            <person name="Sun Q."/>
            <person name="Ohkuma M."/>
        </authorList>
    </citation>
    <scope>NUCLEOTIDE SEQUENCE</scope>
    <source>
        <strain evidence="5">JCM 3172</strain>
    </source>
</reference>
<dbReference type="Gene3D" id="1.10.1200.10">
    <property type="entry name" value="ACP-like"/>
    <property type="match status" value="1"/>
</dbReference>
<evidence type="ECO:0000256" key="1">
    <source>
        <dbReference type="ARBA" id="ARBA00001957"/>
    </source>
</evidence>
<dbReference type="InterPro" id="IPR025110">
    <property type="entry name" value="AMP-bd_C"/>
</dbReference>
<dbReference type="SUPFAM" id="SSF47336">
    <property type="entry name" value="ACP-like"/>
    <property type="match status" value="1"/>
</dbReference>